<organism evidence="1 2">
    <name type="scientific">Delftia tsuruhatensis</name>
    <dbReference type="NCBI Taxonomy" id="180282"/>
    <lineage>
        <taxon>Bacteria</taxon>
        <taxon>Pseudomonadati</taxon>
        <taxon>Pseudomonadota</taxon>
        <taxon>Betaproteobacteria</taxon>
        <taxon>Burkholderiales</taxon>
        <taxon>Comamonadaceae</taxon>
        <taxon>Delftia</taxon>
    </lineage>
</organism>
<gene>
    <name evidence="1" type="ORF">PYR84_20630</name>
</gene>
<accession>A0AAX3SH67</accession>
<evidence type="ECO:0000313" key="2">
    <source>
        <dbReference type="Proteomes" id="UP001219066"/>
    </source>
</evidence>
<sequence>MSDMVDSGRYTFEAWARQTPSPAHGICFYDRWLGPFNPEMPAEEACARLLEGKLTPSAEAAFMRGWNQAQAQYRNTPPRPAAHKES</sequence>
<protein>
    <recommendedName>
        <fullName evidence="3">YozE SAM-like domain-containing protein</fullName>
    </recommendedName>
</protein>
<dbReference type="AlphaFoldDB" id="A0AAX3SH67"/>
<evidence type="ECO:0000313" key="1">
    <source>
        <dbReference type="EMBL" id="WFF79338.1"/>
    </source>
</evidence>
<dbReference type="RefSeq" id="WP_277848730.1">
    <property type="nucleotide sequence ID" value="NZ_CP120956.1"/>
</dbReference>
<name>A0AAX3SH67_9BURK</name>
<dbReference type="EMBL" id="CP120956">
    <property type="protein sequence ID" value="WFF79338.1"/>
    <property type="molecule type" value="Genomic_DNA"/>
</dbReference>
<evidence type="ECO:0008006" key="3">
    <source>
        <dbReference type="Google" id="ProtNLM"/>
    </source>
</evidence>
<reference evidence="1" key="1">
    <citation type="submission" date="2023-03" db="EMBL/GenBank/DDBJ databases">
        <title>Synergistic degradation of erythromycin by symbiotic bacteria Ery-6A and Ery-6B and application in simulated water remediation.</title>
        <authorList>
            <person name="Xu S."/>
        </authorList>
    </citation>
    <scope>NUCLEOTIDE SEQUENCE</scope>
    <source>
        <strain evidence="1">Ery-6A</strain>
    </source>
</reference>
<proteinExistence type="predicted"/>
<dbReference type="Proteomes" id="UP001219066">
    <property type="component" value="Chromosome"/>
</dbReference>